<dbReference type="EMBL" id="LZZM01000113">
    <property type="protein sequence ID" value="OOM79012.1"/>
    <property type="molecule type" value="Genomic_DNA"/>
</dbReference>
<dbReference type="PROSITE" id="PS52004">
    <property type="entry name" value="KS3_2"/>
    <property type="match status" value="1"/>
</dbReference>
<evidence type="ECO:0000259" key="5">
    <source>
        <dbReference type="PROSITE" id="PS52004"/>
    </source>
</evidence>
<dbReference type="GO" id="GO:0004315">
    <property type="term" value="F:3-oxoacyl-[acyl-carrier-protein] synthase activity"/>
    <property type="evidence" value="ECO:0007669"/>
    <property type="project" value="UniProtKB-EC"/>
</dbReference>
<reference evidence="6 7" key="1">
    <citation type="submission" date="2016-05" db="EMBL/GenBank/DDBJ databases">
        <title>Microbial solvent formation.</title>
        <authorList>
            <person name="Poehlein A."/>
            <person name="Montoya Solano J.D."/>
            <person name="Flitsch S."/>
            <person name="Krabben P."/>
            <person name="Duerre P."/>
            <person name="Daniel R."/>
        </authorList>
    </citation>
    <scope>NUCLEOTIDE SEQUENCE [LARGE SCALE GENOMIC DNA]</scope>
    <source>
        <strain evidence="6 7">DSM 2619</strain>
    </source>
</reference>
<name>A0A1S8TN38_9CLOT</name>
<evidence type="ECO:0000313" key="7">
    <source>
        <dbReference type="Proteomes" id="UP000190890"/>
    </source>
</evidence>
<dbReference type="InterPro" id="IPR014030">
    <property type="entry name" value="Ketoacyl_synth_N"/>
</dbReference>
<accession>A0A1S8TN38</accession>
<dbReference type="PANTHER" id="PTHR11712">
    <property type="entry name" value="POLYKETIDE SYNTHASE-RELATED"/>
    <property type="match status" value="1"/>
</dbReference>
<evidence type="ECO:0000256" key="4">
    <source>
        <dbReference type="RuleBase" id="RU003694"/>
    </source>
</evidence>
<dbReference type="STRING" id="29367.CLPUN_17390"/>
<dbReference type="GO" id="GO:0006633">
    <property type="term" value="P:fatty acid biosynthetic process"/>
    <property type="evidence" value="ECO:0007669"/>
    <property type="project" value="TreeGrafter"/>
</dbReference>
<dbReference type="Proteomes" id="UP000190890">
    <property type="component" value="Unassembled WGS sequence"/>
</dbReference>
<dbReference type="Pfam" id="PF02801">
    <property type="entry name" value="Ketoacyl-synt_C"/>
    <property type="match status" value="1"/>
</dbReference>
<dbReference type="InterPro" id="IPR000794">
    <property type="entry name" value="Beta-ketoacyl_synthase"/>
</dbReference>
<feature type="domain" description="Ketosynthase family 3 (KS3)" evidence="5">
    <location>
        <begin position="2"/>
        <end position="407"/>
    </location>
</feature>
<comment type="caution">
    <text evidence="6">The sequence shown here is derived from an EMBL/GenBank/DDBJ whole genome shotgun (WGS) entry which is preliminary data.</text>
</comment>
<gene>
    <name evidence="6" type="primary">fabF_3</name>
    <name evidence="6" type="ORF">CLPUN_17390</name>
</gene>
<dbReference type="InterPro" id="IPR014031">
    <property type="entry name" value="Ketoacyl_synth_C"/>
</dbReference>
<dbReference type="Pfam" id="PF00109">
    <property type="entry name" value="ketoacyl-synt"/>
    <property type="match status" value="1"/>
</dbReference>
<dbReference type="SMART" id="SM00825">
    <property type="entry name" value="PKS_KS"/>
    <property type="match status" value="1"/>
</dbReference>
<keyword evidence="3 6" id="KW-0012">Acyltransferase</keyword>
<dbReference type="Gene3D" id="3.40.47.10">
    <property type="match status" value="2"/>
</dbReference>
<sequence>MARKVVVTGIGVVSPAGIGKNNFWDTISKGECCIKNITRFDTTDVPIKVAGEINNFIATDFMSKRWIRKSDRFSHLAVAATKLAIEDANLILEAEDRDRIGISIGNNVGGWEFGEQGLYSLYKEGEGMVSPYQASAWFPAAAQGLISIIYDIKGISKTTVADRTSGMMALGLAMRMISSGQADVMVAGGTEAPIAPYAMLCYYSSGSLSEESDPKKAYTPFNKNPNGIVLGEGSGIVILEEYEHAIKRGAHIYAELAGYAAYTDSSLEDFELCEGLSKSMFKALARGEASPSEIDYICAEGSGTENDFKLENDSIKKVFGENSESIPISVPKSAYGHLYGASSPVDLVSTIMAMENGMVPPTINFTSTADGCDLNYIANKPIKCEIKNALINSRGQDGVNASLLVKKFI</sequence>
<proteinExistence type="inferred from homology"/>
<organism evidence="6 7">
    <name type="scientific">Clostridium puniceum</name>
    <dbReference type="NCBI Taxonomy" id="29367"/>
    <lineage>
        <taxon>Bacteria</taxon>
        <taxon>Bacillati</taxon>
        <taxon>Bacillota</taxon>
        <taxon>Clostridia</taxon>
        <taxon>Eubacteriales</taxon>
        <taxon>Clostridiaceae</taxon>
        <taxon>Clostridium</taxon>
    </lineage>
</organism>
<dbReference type="SUPFAM" id="SSF53901">
    <property type="entry name" value="Thiolase-like"/>
    <property type="match status" value="2"/>
</dbReference>
<evidence type="ECO:0000313" key="6">
    <source>
        <dbReference type="EMBL" id="OOM79012.1"/>
    </source>
</evidence>
<dbReference type="InterPro" id="IPR020841">
    <property type="entry name" value="PKS_Beta-ketoAc_synthase_dom"/>
</dbReference>
<dbReference type="InterPro" id="IPR016039">
    <property type="entry name" value="Thiolase-like"/>
</dbReference>
<dbReference type="EC" id="2.3.1.179" evidence="6"/>
<dbReference type="AlphaFoldDB" id="A0A1S8TN38"/>
<evidence type="ECO:0000256" key="2">
    <source>
        <dbReference type="ARBA" id="ARBA00022679"/>
    </source>
</evidence>
<protein>
    <submittedName>
        <fullName evidence="6">3-oxoacyl-[acyl-carrier-protein] synthase 2</fullName>
        <ecNumber evidence="6">2.3.1.179</ecNumber>
    </submittedName>
</protein>
<comment type="similarity">
    <text evidence="1 4">Belongs to the thiolase-like superfamily. Beta-ketoacyl-ACP synthases family.</text>
</comment>
<keyword evidence="2 4" id="KW-0808">Transferase</keyword>
<dbReference type="RefSeq" id="WP_077846909.1">
    <property type="nucleotide sequence ID" value="NZ_LZZM01000113.1"/>
</dbReference>
<evidence type="ECO:0000256" key="1">
    <source>
        <dbReference type="ARBA" id="ARBA00008467"/>
    </source>
</evidence>
<evidence type="ECO:0000256" key="3">
    <source>
        <dbReference type="ARBA" id="ARBA00023315"/>
    </source>
</evidence>
<keyword evidence="7" id="KW-1185">Reference proteome</keyword>
<dbReference type="CDD" id="cd00834">
    <property type="entry name" value="KAS_I_II"/>
    <property type="match status" value="1"/>
</dbReference>
<dbReference type="OrthoDB" id="9808669at2"/>
<dbReference type="PANTHER" id="PTHR11712:SF322">
    <property type="entry name" value="POLYKETIDE BETA-KETOACYL SYNTHASE 2-RELATED"/>
    <property type="match status" value="1"/>
</dbReference>